<sequence length="113" mass="13557">MKELFKIKGMSFYEEDFLDDIKEYEDIIPIIKELEDQLTYEKISCVEINECCKVSKDNYYVEIHGYINGEDEFITKEEKEKFENVLNDKSLDLFVIRVYKCVDCGKWIIDILE</sequence>
<comment type="caution">
    <text evidence="1">The sequence shown here is derived from an EMBL/GenBank/DDBJ whole genome shotgun (WGS) entry which is preliminary data.</text>
</comment>
<reference evidence="1 2" key="1">
    <citation type="submission" date="2021-03" db="EMBL/GenBank/DDBJ databases">
        <title>Genomic Encyclopedia of Type Strains, Phase IV (KMG-IV): sequencing the most valuable type-strain genomes for metagenomic binning, comparative biology and taxonomic classification.</title>
        <authorList>
            <person name="Goeker M."/>
        </authorList>
    </citation>
    <scope>NUCLEOTIDE SEQUENCE [LARGE SCALE GENOMIC DNA]</scope>
    <source>
        <strain evidence="1 2">DSM 3984</strain>
    </source>
</reference>
<accession>A0ABS4EYB2</accession>
<proteinExistence type="predicted"/>
<organism evidence="1 2">
    <name type="scientific">Clostridium moniliforme</name>
    <dbReference type="NCBI Taxonomy" id="39489"/>
    <lineage>
        <taxon>Bacteria</taxon>
        <taxon>Bacillati</taxon>
        <taxon>Bacillota</taxon>
        <taxon>Clostridia</taxon>
        <taxon>Eubacteriales</taxon>
        <taxon>Clostridiaceae</taxon>
        <taxon>Clostridium</taxon>
    </lineage>
</organism>
<dbReference type="RefSeq" id="WP_209795706.1">
    <property type="nucleotide sequence ID" value="NZ_JAGGJZ010000001.1"/>
</dbReference>
<protein>
    <submittedName>
        <fullName evidence="1">Uncharacterized protein</fullName>
    </submittedName>
</protein>
<dbReference type="Proteomes" id="UP000783390">
    <property type="component" value="Unassembled WGS sequence"/>
</dbReference>
<dbReference type="EMBL" id="JAGGJZ010000001">
    <property type="protein sequence ID" value="MBP1888993.1"/>
    <property type="molecule type" value="Genomic_DNA"/>
</dbReference>
<name>A0ABS4EYB2_9CLOT</name>
<evidence type="ECO:0000313" key="2">
    <source>
        <dbReference type="Proteomes" id="UP000783390"/>
    </source>
</evidence>
<gene>
    <name evidence="1" type="ORF">J2Z53_000572</name>
</gene>
<keyword evidence="2" id="KW-1185">Reference proteome</keyword>
<evidence type="ECO:0000313" key="1">
    <source>
        <dbReference type="EMBL" id="MBP1888993.1"/>
    </source>
</evidence>